<comment type="similarity">
    <text evidence="1 3">Belongs to the pirin family.</text>
</comment>
<dbReference type="InterPro" id="IPR011051">
    <property type="entry name" value="RmlC_Cupin_sf"/>
</dbReference>
<reference evidence="6" key="1">
    <citation type="journal article" date="2014" name="Int. J. Syst. Evol. Microbiol.">
        <title>Complete genome sequence of Corynebacterium casei LMG S-19264T (=DSM 44701T), isolated from a smear-ripened cheese.</title>
        <authorList>
            <consortium name="US DOE Joint Genome Institute (JGI-PGF)"/>
            <person name="Walter F."/>
            <person name="Albersmeier A."/>
            <person name="Kalinowski J."/>
            <person name="Ruckert C."/>
        </authorList>
    </citation>
    <scope>NUCLEOTIDE SEQUENCE</scope>
    <source>
        <strain evidence="6">CGMCC 1.15448</strain>
    </source>
</reference>
<keyword evidence="2" id="KW-0479">Metal-binding</keyword>
<comment type="cofactor">
    <cofactor evidence="2">
        <name>Fe cation</name>
        <dbReference type="ChEBI" id="CHEBI:24875"/>
    </cofactor>
    <text evidence="2">Binds 1 Fe cation per subunit.</text>
</comment>
<accession>A0A8J2XV58</accession>
<dbReference type="RefSeq" id="WP_188935382.1">
    <property type="nucleotide sequence ID" value="NZ_BMJC01000004.1"/>
</dbReference>
<keyword evidence="2" id="KW-0408">Iron</keyword>
<dbReference type="PANTHER" id="PTHR43212">
    <property type="entry name" value="QUERCETIN 2,3-DIOXYGENASE"/>
    <property type="match status" value="1"/>
</dbReference>
<evidence type="ECO:0000313" key="7">
    <source>
        <dbReference type="Proteomes" id="UP000607559"/>
    </source>
</evidence>
<dbReference type="PANTHER" id="PTHR43212:SF3">
    <property type="entry name" value="QUERCETIN 2,3-DIOXYGENASE"/>
    <property type="match status" value="1"/>
</dbReference>
<evidence type="ECO:0000256" key="3">
    <source>
        <dbReference type="RuleBase" id="RU003457"/>
    </source>
</evidence>
<keyword evidence="7" id="KW-1185">Reference proteome</keyword>
<feature type="binding site" evidence="2">
    <location>
        <position position="58"/>
    </location>
    <ligand>
        <name>Fe cation</name>
        <dbReference type="ChEBI" id="CHEBI:24875"/>
    </ligand>
</feature>
<dbReference type="SUPFAM" id="SSF51182">
    <property type="entry name" value="RmlC-like cupins"/>
    <property type="match status" value="1"/>
</dbReference>
<dbReference type="EMBL" id="BMJC01000004">
    <property type="protein sequence ID" value="GGB13783.1"/>
    <property type="molecule type" value="Genomic_DNA"/>
</dbReference>
<evidence type="ECO:0000259" key="5">
    <source>
        <dbReference type="Pfam" id="PF17954"/>
    </source>
</evidence>
<sequence>METIYHPSAQRGHVNFGWLDSHHSFSFGNWHDREKVHFGALRVLNDDTVKGGKGFDTHPHENMEIVSIPLKGALAHKDSTGTEGIIYTGDVQIMSAGSGISHSEYNASHYDNANFLQIWIFPKQPGIRPRHDQRSFHPDDRKDKWQVVVSPRAEDHALWINQDARLALARLSAGKTLTFQPAFEGNGIYLFVLEGSITTEEGAITTEGRTLEKRDGLGISGIDLVTLTALADSEVLAIEVPMFA</sequence>
<gene>
    <name evidence="6" type="ORF">GCM10011511_41880</name>
</gene>
<feature type="domain" description="Pirin N-terminal" evidence="4">
    <location>
        <begin position="13"/>
        <end position="120"/>
    </location>
</feature>
<dbReference type="PIRSF" id="PIRSF006232">
    <property type="entry name" value="Pirin"/>
    <property type="match status" value="1"/>
</dbReference>
<dbReference type="Pfam" id="PF17954">
    <property type="entry name" value="Pirin_C_2"/>
    <property type="match status" value="1"/>
</dbReference>
<dbReference type="GO" id="GO:0046872">
    <property type="term" value="F:metal ion binding"/>
    <property type="evidence" value="ECO:0007669"/>
    <property type="project" value="UniProtKB-KW"/>
</dbReference>
<organism evidence="6 7">
    <name type="scientific">Puia dinghuensis</name>
    <dbReference type="NCBI Taxonomy" id="1792502"/>
    <lineage>
        <taxon>Bacteria</taxon>
        <taxon>Pseudomonadati</taxon>
        <taxon>Bacteroidota</taxon>
        <taxon>Chitinophagia</taxon>
        <taxon>Chitinophagales</taxon>
        <taxon>Chitinophagaceae</taxon>
        <taxon>Puia</taxon>
    </lineage>
</organism>
<comment type="caution">
    <text evidence="6">The sequence shown here is derived from an EMBL/GenBank/DDBJ whole genome shotgun (WGS) entry which is preliminary data.</text>
</comment>
<evidence type="ECO:0008006" key="8">
    <source>
        <dbReference type="Google" id="ProtNLM"/>
    </source>
</evidence>
<feature type="binding site" evidence="2">
    <location>
        <position position="104"/>
    </location>
    <ligand>
        <name>Fe cation</name>
        <dbReference type="ChEBI" id="CHEBI:24875"/>
    </ligand>
</feature>
<dbReference type="Proteomes" id="UP000607559">
    <property type="component" value="Unassembled WGS sequence"/>
</dbReference>
<dbReference type="Pfam" id="PF02678">
    <property type="entry name" value="Pirin"/>
    <property type="match status" value="1"/>
</dbReference>
<name>A0A8J2XV58_9BACT</name>
<reference evidence="6" key="2">
    <citation type="submission" date="2020-09" db="EMBL/GenBank/DDBJ databases">
        <authorList>
            <person name="Sun Q."/>
            <person name="Zhou Y."/>
        </authorList>
    </citation>
    <scope>NUCLEOTIDE SEQUENCE</scope>
    <source>
        <strain evidence="6">CGMCC 1.15448</strain>
    </source>
</reference>
<dbReference type="CDD" id="cd02910">
    <property type="entry name" value="cupin_Yhhw_N"/>
    <property type="match status" value="1"/>
</dbReference>
<dbReference type="InterPro" id="IPR003829">
    <property type="entry name" value="Pirin_N_dom"/>
</dbReference>
<feature type="binding site" evidence="2">
    <location>
        <position position="102"/>
    </location>
    <ligand>
        <name>Fe cation</name>
        <dbReference type="ChEBI" id="CHEBI:24875"/>
    </ligand>
</feature>
<evidence type="ECO:0000256" key="1">
    <source>
        <dbReference type="ARBA" id="ARBA00008416"/>
    </source>
</evidence>
<dbReference type="Gene3D" id="2.60.120.10">
    <property type="entry name" value="Jelly Rolls"/>
    <property type="match status" value="2"/>
</dbReference>
<proteinExistence type="inferred from homology"/>
<protein>
    <recommendedName>
        <fullName evidence="8">Pirin family protein</fullName>
    </recommendedName>
</protein>
<evidence type="ECO:0000256" key="2">
    <source>
        <dbReference type="PIRSR" id="PIRSR006232-1"/>
    </source>
</evidence>
<dbReference type="InterPro" id="IPR014710">
    <property type="entry name" value="RmlC-like_jellyroll"/>
</dbReference>
<evidence type="ECO:0000313" key="6">
    <source>
        <dbReference type="EMBL" id="GGB13783.1"/>
    </source>
</evidence>
<feature type="domain" description="Quercetin 2,3-dioxygenase C-terminal cupin" evidence="5">
    <location>
        <begin position="147"/>
        <end position="240"/>
    </location>
</feature>
<dbReference type="InterPro" id="IPR041602">
    <property type="entry name" value="Quercetinase_C"/>
</dbReference>
<evidence type="ECO:0000259" key="4">
    <source>
        <dbReference type="Pfam" id="PF02678"/>
    </source>
</evidence>
<dbReference type="InterPro" id="IPR012093">
    <property type="entry name" value="Pirin"/>
</dbReference>
<dbReference type="AlphaFoldDB" id="A0A8J2XV58"/>
<feature type="binding site" evidence="2">
    <location>
        <position position="60"/>
    </location>
    <ligand>
        <name>Fe cation</name>
        <dbReference type="ChEBI" id="CHEBI:24875"/>
    </ligand>
</feature>